<geneLocation type="plasmid" evidence="5">
    <name>pE278_IMP6</name>
</geneLocation>
<sequence>MAQNISWYGMIAPEESQFRVVNVKPVTLYDVAEYAGVSYQTVSRVVNQASHVSAKTREKVEAAMAQLNYIPNRVAQQLAGKQSLLIGVATSSLALHAPSQIVAAIKSRADQLGASVVVSMVERSSVEACKAAVHNLLAQRVSGLIINYPLDDEDAIAVEAACANVPALFLDVSDQTPINSIIFSHEDGTRLGVEHLIALGHQQIALLAGPLSSVSARLRLADWHKYLTRNQIHPIAEREGDWSAMSGFQQTMQMLNEGIVPTAMLVANDQMALGAMRAITESGLRVGADISVVGYDDTEDSSCYIPPLTTIKQDFRLLGKTSVDRLLKLSQGQAVKSNQLLPVSLVKRKTTLPPNTQTTSPRTLADSLMGTVAKLAMRQPFVLFKGLTFQKLCLPGAFRPGDHHNKMLRPGLCVVHASPQYL</sequence>
<dbReference type="FunFam" id="1.10.260.40:FF:000002">
    <property type="entry name" value="HTH-type transcriptional repressor PurR"/>
    <property type="match status" value="1"/>
</dbReference>
<keyword evidence="1" id="KW-0805">Transcription regulation</keyword>
<keyword evidence="5" id="KW-0614">Plasmid</keyword>
<keyword evidence="3" id="KW-0804">Transcription</keyword>
<dbReference type="InterPro" id="IPR028082">
    <property type="entry name" value="Peripla_BP_I"/>
</dbReference>
<evidence type="ECO:0000259" key="4">
    <source>
        <dbReference type="PROSITE" id="PS50932"/>
    </source>
</evidence>
<dbReference type="EMBL" id="AP022358">
    <property type="protein sequence ID" value="BBU78355.1"/>
    <property type="molecule type" value="Genomic_DNA"/>
</dbReference>
<protein>
    <submittedName>
        <fullName evidence="5">Lac repressor</fullName>
    </submittedName>
</protein>
<dbReference type="InterPro" id="IPR046335">
    <property type="entry name" value="LacI/GalR-like_sensor"/>
</dbReference>
<dbReference type="Gene3D" id="3.40.50.2300">
    <property type="match status" value="2"/>
</dbReference>
<evidence type="ECO:0000256" key="1">
    <source>
        <dbReference type="ARBA" id="ARBA00023015"/>
    </source>
</evidence>
<dbReference type="SMART" id="SM00354">
    <property type="entry name" value="HTH_LACI"/>
    <property type="match status" value="1"/>
</dbReference>
<dbReference type="GO" id="GO:0000976">
    <property type="term" value="F:transcription cis-regulatory region binding"/>
    <property type="evidence" value="ECO:0007669"/>
    <property type="project" value="TreeGrafter"/>
</dbReference>
<accession>A0A679FDF1</accession>
<keyword evidence="2" id="KW-0238">DNA-binding</keyword>
<reference evidence="5" key="1">
    <citation type="submission" date="2020-01" db="EMBL/GenBank/DDBJ databases">
        <title>Dynamics of blaIMP-6 dissemination in carbapenem resistant Enterobacteriacea isolated from regional surveillance in Osaka, Japan.</title>
        <authorList>
            <person name="Abe R."/>
            <person name="Akeda Y."/>
            <person name="Sugawara Y."/>
            <person name="Yamamoto N."/>
            <person name="Tomono K."/>
            <person name="Takeuchi D."/>
            <person name="Kawahara R."/>
            <person name="Hamada S."/>
        </authorList>
    </citation>
    <scope>NUCLEOTIDE SEQUENCE</scope>
    <source>
        <strain evidence="5">E278</strain>
        <plasmid evidence="5">pE278_IMP6</plasmid>
    </source>
</reference>
<dbReference type="PANTHER" id="PTHR30146">
    <property type="entry name" value="LACI-RELATED TRANSCRIPTIONAL REPRESSOR"/>
    <property type="match status" value="1"/>
</dbReference>
<dbReference type="CDD" id="cd01537">
    <property type="entry name" value="PBP1_repressor_sugar_binding-like"/>
    <property type="match status" value="1"/>
</dbReference>
<dbReference type="GO" id="GO:0003700">
    <property type="term" value="F:DNA-binding transcription factor activity"/>
    <property type="evidence" value="ECO:0007669"/>
    <property type="project" value="TreeGrafter"/>
</dbReference>
<dbReference type="Pfam" id="PF13377">
    <property type="entry name" value="Peripla_BP_3"/>
    <property type="match status" value="1"/>
</dbReference>
<dbReference type="SUPFAM" id="SSF47413">
    <property type="entry name" value="lambda repressor-like DNA-binding domains"/>
    <property type="match status" value="1"/>
</dbReference>
<dbReference type="AlphaFoldDB" id="A0A679FDF1"/>
<dbReference type="InterPro" id="IPR000843">
    <property type="entry name" value="HTH_LacI"/>
</dbReference>
<dbReference type="PROSITE" id="PS50932">
    <property type="entry name" value="HTH_LACI_2"/>
    <property type="match status" value="1"/>
</dbReference>
<dbReference type="PROSITE" id="PS00356">
    <property type="entry name" value="HTH_LACI_1"/>
    <property type="match status" value="1"/>
</dbReference>
<evidence type="ECO:0000256" key="2">
    <source>
        <dbReference type="ARBA" id="ARBA00023125"/>
    </source>
</evidence>
<evidence type="ECO:0000256" key="3">
    <source>
        <dbReference type="ARBA" id="ARBA00023163"/>
    </source>
</evidence>
<dbReference type="PRINTS" id="PR00036">
    <property type="entry name" value="HTHLACI"/>
</dbReference>
<dbReference type="Pfam" id="PF00356">
    <property type="entry name" value="LacI"/>
    <property type="match status" value="1"/>
</dbReference>
<dbReference type="NCBIfam" id="NF007075">
    <property type="entry name" value="PRK09526.1"/>
    <property type="match status" value="1"/>
</dbReference>
<gene>
    <name evidence="5" type="ORF">EIMP278_1220</name>
</gene>
<proteinExistence type="predicted"/>
<feature type="domain" description="HTH lacI-type" evidence="4">
    <location>
        <begin position="26"/>
        <end position="80"/>
    </location>
</feature>
<organism evidence="5">
    <name type="scientific">Klebsiella pneumoniae</name>
    <dbReference type="NCBI Taxonomy" id="573"/>
    <lineage>
        <taxon>Bacteria</taxon>
        <taxon>Pseudomonadati</taxon>
        <taxon>Pseudomonadota</taxon>
        <taxon>Gammaproteobacteria</taxon>
        <taxon>Enterobacterales</taxon>
        <taxon>Enterobacteriaceae</taxon>
        <taxon>Klebsiella/Raoultella group</taxon>
        <taxon>Klebsiella</taxon>
        <taxon>Klebsiella pneumoniae complex</taxon>
    </lineage>
</organism>
<dbReference type="SUPFAM" id="SSF53822">
    <property type="entry name" value="Periplasmic binding protein-like I"/>
    <property type="match status" value="1"/>
</dbReference>
<dbReference type="InterPro" id="IPR010982">
    <property type="entry name" value="Lambda_DNA-bd_dom_sf"/>
</dbReference>
<dbReference type="Gene3D" id="1.10.260.40">
    <property type="entry name" value="lambda repressor-like DNA-binding domains"/>
    <property type="match status" value="1"/>
</dbReference>
<dbReference type="CDD" id="cd01392">
    <property type="entry name" value="HTH_LacI"/>
    <property type="match status" value="1"/>
</dbReference>
<name>A0A679FDF1_KLEPN</name>
<dbReference type="PANTHER" id="PTHR30146:SF153">
    <property type="entry name" value="LACTOSE OPERON REPRESSOR"/>
    <property type="match status" value="1"/>
</dbReference>
<evidence type="ECO:0000313" key="5">
    <source>
        <dbReference type="EMBL" id="BBU78355.1"/>
    </source>
</evidence>